<feature type="region of interest" description="Disordered" evidence="8">
    <location>
        <begin position="1"/>
        <end position="51"/>
    </location>
</feature>
<organism evidence="10 11">
    <name type="scientific">Pseudoscardovia radai</name>
    <dbReference type="NCBI Taxonomy" id="987066"/>
    <lineage>
        <taxon>Bacteria</taxon>
        <taxon>Bacillati</taxon>
        <taxon>Actinomycetota</taxon>
        <taxon>Actinomycetes</taxon>
        <taxon>Bifidobacteriales</taxon>
        <taxon>Bifidobacteriaceae</taxon>
        <taxon>Pseudoscardovia</taxon>
    </lineage>
</organism>
<feature type="domain" description="Enolpyruvate transferase" evidence="9">
    <location>
        <begin position="63"/>
        <end position="495"/>
    </location>
</feature>
<dbReference type="EMBL" id="MWWR01000017">
    <property type="protein sequence ID" value="OZG50475.1"/>
    <property type="molecule type" value="Genomic_DNA"/>
</dbReference>
<protein>
    <recommendedName>
        <fullName evidence="7">3-phosphoshikimate 1-carboxyvinyltransferase</fullName>
        <ecNumber evidence="7">2.5.1.19</ecNumber>
    </recommendedName>
    <alternativeName>
        <fullName evidence="7">5-enolpyruvylshikimate-3-phosphate synthase</fullName>
        <shortName evidence="7">EPSP synthase</shortName>
        <shortName evidence="7">EPSPS</shortName>
    </alternativeName>
</protein>
<feature type="binding site" evidence="7">
    <location>
        <position position="75"/>
    </location>
    <ligand>
        <name>phosphoenolpyruvate</name>
        <dbReference type="ChEBI" id="CHEBI:58702"/>
    </ligand>
</feature>
<feature type="binding site" evidence="7">
    <location>
        <position position="261"/>
    </location>
    <ligand>
        <name>3-phosphoshikimate</name>
        <dbReference type="ChEBI" id="CHEBI:145989"/>
    </ligand>
</feature>
<proteinExistence type="inferred from homology"/>
<dbReference type="PROSITE" id="PS00104">
    <property type="entry name" value="EPSP_SYNTHASE_1"/>
    <property type="match status" value="1"/>
</dbReference>
<feature type="binding site" evidence="7">
    <location>
        <position position="416"/>
    </location>
    <ligand>
        <name>3-phosphoshikimate</name>
        <dbReference type="ChEBI" id="CHEBI:145989"/>
    </ligand>
</feature>
<dbReference type="Gene3D" id="3.65.10.10">
    <property type="entry name" value="Enolpyruvate transferase domain"/>
    <property type="match status" value="2"/>
</dbReference>
<dbReference type="InterPro" id="IPR013792">
    <property type="entry name" value="RNA3'P_cycl/enolpyr_Trfase_a/b"/>
</dbReference>
<dbReference type="PANTHER" id="PTHR21090">
    <property type="entry name" value="AROM/DEHYDROQUINATE SYNTHASE"/>
    <property type="match status" value="1"/>
</dbReference>
<comment type="subcellular location">
    <subcellularLocation>
        <location evidence="7">Cytoplasm</location>
    </subcellularLocation>
</comment>
<dbReference type="InterPro" id="IPR006264">
    <property type="entry name" value="EPSP_synthase"/>
</dbReference>
<dbReference type="HAMAP" id="MF_00210">
    <property type="entry name" value="EPSP_synth"/>
    <property type="match status" value="1"/>
</dbReference>
<evidence type="ECO:0000256" key="4">
    <source>
        <dbReference type="ARBA" id="ARBA00022679"/>
    </source>
</evidence>
<reference evidence="10 11" key="1">
    <citation type="journal article" date="2017" name="BMC Genomics">
        <title>Comparative genomic and phylogenomic analyses of the Bifidobacteriaceae family.</title>
        <authorList>
            <person name="Lugli G.A."/>
            <person name="Milani C."/>
            <person name="Turroni F."/>
            <person name="Duranti S."/>
            <person name="Mancabelli L."/>
            <person name="Mangifesta M."/>
            <person name="Ferrario C."/>
            <person name="Modesto M."/>
            <person name="Mattarelli P."/>
            <person name="Jiri K."/>
            <person name="van Sinderen D."/>
            <person name="Ventura M."/>
        </authorList>
    </citation>
    <scope>NUCLEOTIDE SEQUENCE [LARGE SCALE GENOMIC DNA]</scope>
    <source>
        <strain evidence="10 11">DSM 24742</strain>
    </source>
</reference>
<feature type="binding site" evidence="7">
    <location>
        <position position="177"/>
    </location>
    <ligand>
        <name>phosphoenolpyruvate</name>
        <dbReference type="ChEBI" id="CHEBI:58702"/>
    </ligand>
</feature>
<comment type="caution">
    <text evidence="10">The sequence shown here is derived from an EMBL/GenBank/DDBJ whole genome shotgun (WGS) entry which is preliminary data.</text>
</comment>
<evidence type="ECO:0000256" key="7">
    <source>
        <dbReference type="HAMAP-Rule" id="MF_00210"/>
    </source>
</evidence>
<dbReference type="InterPro" id="IPR036968">
    <property type="entry name" value="Enolpyruvate_Tfrase_sf"/>
</dbReference>
<evidence type="ECO:0000256" key="1">
    <source>
        <dbReference type="ARBA" id="ARBA00004811"/>
    </source>
</evidence>
<keyword evidence="11" id="KW-1185">Reference proteome</keyword>
<dbReference type="GO" id="GO:0008652">
    <property type="term" value="P:amino acid biosynthetic process"/>
    <property type="evidence" value="ECO:0007669"/>
    <property type="project" value="UniProtKB-KW"/>
</dbReference>
<feature type="binding site" evidence="7">
    <location>
        <position position="464"/>
    </location>
    <ligand>
        <name>phosphoenolpyruvate</name>
        <dbReference type="ChEBI" id="CHEBI:58702"/>
    </ligand>
</feature>
<accession>A0A261EUH1</accession>
<evidence type="ECO:0000256" key="8">
    <source>
        <dbReference type="SAM" id="MobiDB-lite"/>
    </source>
</evidence>
<feature type="binding site" evidence="7">
    <location>
        <position position="233"/>
    </location>
    <ligand>
        <name>3-phosphoshikimate</name>
        <dbReference type="ChEBI" id="CHEBI:145989"/>
    </ligand>
</feature>
<gene>
    <name evidence="7" type="primary">aroA</name>
    <name evidence="10" type="ORF">PSRA_1505</name>
</gene>
<keyword evidence="5 7" id="KW-0057">Aromatic amino acid biosynthesis</keyword>
<evidence type="ECO:0000256" key="6">
    <source>
        <dbReference type="ARBA" id="ARBA00044633"/>
    </source>
</evidence>
<dbReference type="SUPFAM" id="SSF55205">
    <property type="entry name" value="EPT/RTPC-like"/>
    <property type="match status" value="1"/>
</dbReference>
<dbReference type="NCBIfam" id="TIGR01356">
    <property type="entry name" value="aroA"/>
    <property type="match status" value="1"/>
</dbReference>
<dbReference type="GO" id="GO:0009423">
    <property type="term" value="P:chorismate biosynthetic process"/>
    <property type="evidence" value="ECO:0007669"/>
    <property type="project" value="UniProtKB-UniRule"/>
</dbReference>
<dbReference type="Proteomes" id="UP000216725">
    <property type="component" value="Unassembled WGS sequence"/>
</dbReference>
<feature type="binding site" evidence="7">
    <location>
        <position position="232"/>
    </location>
    <ligand>
        <name>3-phosphoshikimate</name>
        <dbReference type="ChEBI" id="CHEBI:145989"/>
    </ligand>
</feature>
<feature type="binding site" evidence="7">
    <location>
        <position position="149"/>
    </location>
    <ligand>
        <name>phosphoenolpyruvate</name>
        <dbReference type="ChEBI" id="CHEBI:58702"/>
    </ligand>
</feature>
<evidence type="ECO:0000313" key="10">
    <source>
        <dbReference type="EMBL" id="OZG50475.1"/>
    </source>
</evidence>
<dbReference type="PROSITE" id="PS00885">
    <property type="entry name" value="EPSP_SYNTHASE_2"/>
    <property type="match status" value="1"/>
</dbReference>
<dbReference type="Pfam" id="PF00275">
    <property type="entry name" value="EPSP_synthase"/>
    <property type="match status" value="1"/>
</dbReference>
<comment type="caution">
    <text evidence="7">Lacks conserved residue(s) required for the propagation of feature annotation.</text>
</comment>
<feature type="binding site" evidence="7">
    <location>
        <position position="80"/>
    </location>
    <ligand>
        <name>3-phosphoshikimate</name>
        <dbReference type="ChEBI" id="CHEBI:145989"/>
    </ligand>
</feature>
<comment type="pathway">
    <text evidence="1 7">Metabolic intermediate biosynthesis; chorismate biosynthesis; chorismate from D-erythrose 4-phosphate and phosphoenolpyruvate: step 6/7.</text>
</comment>
<dbReference type="GO" id="GO:0005737">
    <property type="term" value="C:cytoplasm"/>
    <property type="evidence" value="ECO:0007669"/>
    <property type="project" value="UniProtKB-SubCell"/>
</dbReference>
<comment type="subunit">
    <text evidence="7">Monomer.</text>
</comment>
<feature type="active site" description="Proton acceptor" evidence="7">
    <location>
        <position position="389"/>
    </location>
</feature>
<feature type="binding site" evidence="7">
    <location>
        <position position="420"/>
    </location>
    <ligand>
        <name>phosphoenolpyruvate</name>
        <dbReference type="ChEBI" id="CHEBI:58702"/>
    </ligand>
</feature>
<comment type="function">
    <text evidence="7">Catalyzes the transfer of the enolpyruvyl moiety of phosphoenolpyruvate (PEP) to the 5-hydroxyl of shikimate-3-phosphate (S3P) to produce enolpyruvyl shikimate-3-phosphate and inorganic phosphate.</text>
</comment>
<evidence type="ECO:0000256" key="3">
    <source>
        <dbReference type="ARBA" id="ARBA00022605"/>
    </source>
</evidence>
<sequence>MGGMTNPLTAAQNDFENNPDQNATPRQTHAPAQSPAAASSGAAVATPKAPSYPDPWPAPMAAGPLDAIVEIPGSKSLSNRYLILAALGSRPVTLVGLLRSRDTDLMMGALRSLGVECDVDPAKSTTVRVTPPASGTFRGGQTVYCGLAGTVMRFVPGLALYADGPVRFDGDTQAYERPMKPVLDGLEQLGARIEYEGEPGFLPFTLTPPTALTADAPASAPARSITIDSSGSSQFVSGLLLAAARLGAPLTLTHDGAHLPSLPHIRMTMADLGASGIGVTMAQGERGDGTVTWHVTPGDVQLPERVVVEPDLSNAAPFLGAALIAGGTVRVPNWPASTTQPGGLLPEYLHDFGADVRRTDDGVMTVTSDGVRSGAVHGLGSFDLSAAGEIAPSLAAIAALASSDTDLHGIAHLRGHETNRLKALVTEITRIGGEAEELDDGLHIGAVGLDRLHGEVMETYADHRMATFAAMIGLVVSGVRVTNVATTRKTIPDFPGLWASLLAQSAH</sequence>
<evidence type="ECO:0000256" key="2">
    <source>
        <dbReference type="ARBA" id="ARBA00009948"/>
    </source>
</evidence>
<feature type="binding site" evidence="7">
    <location>
        <position position="75"/>
    </location>
    <ligand>
        <name>3-phosphoshikimate</name>
        <dbReference type="ChEBI" id="CHEBI:145989"/>
    </ligand>
</feature>
<comment type="catalytic activity">
    <reaction evidence="6">
        <text>3-phosphoshikimate + phosphoenolpyruvate = 5-O-(1-carboxyvinyl)-3-phosphoshikimate + phosphate</text>
        <dbReference type="Rhea" id="RHEA:21256"/>
        <dbReference type="ChEBI" id="CHEBI:43474"/>
        <dbReference type="ChEBI" id="CHEBI:57701"/>
        <dbReference type="ChEBI" id="CHEBI:58702"/>
        <dbReference type="ChEBI" id="CHEBI:145989"/>
        <dbReference type="EC" id="2.5.1.19"/>
    </reaction>
    <physiologicalReaction direction="left-to-right" evidence="6">
        <dbReference type="Rhea" id="RHEA:21257"/>
    </physiologicalReaction>
</comment>
<dbReference type="InterPro" id="IPR023193">
    <property type="entry name" value="EPSP_synthase_CS"/>
</dbReference>
<feature type="compositionally biased region" description="Low complexity" evidence="8">
    <location>
        <begin position="30"/>
        <end position="49"/>
    </location>
</feature>
<dbReference type="EC" id="2.5.1.19" evidence="7"/>
<dbReference type="GO" id="GO:0003866">
    <property type="term" value="F:3-phosphoshikimate 1-carboxyvinyltransferase activity"/>
    <property type="evidence" value="ECO:0007669"/>
    <property type="project" value="UniProtKB-UniRule"/>
</dbReference>
<evidence type="ECO:0000313" key="11">
    <source>
        <dbReference type="Proteomes" id="UP000216725"/>
    </source>
</evidence>
<feature type="binding site" evidence="7">
    <location>
        <position position="489"/>
    </location>
    <ligand>
        <name>phosphoenolpyruvate</name>
        <dbReference type="ChEBI" id="CHEBI:58702"/>
    </ligand>
</feature>
<feature type="binding site" evidence="7">
    <location>
        <position position="76"/>
    </location>
    <ligand>
        <name>3-phosphoshikimate</name>
        <dbReference type="ChEBI" id="CHEBI:145989"/>
    </ligand>
</feature>
<feature type="binding site" evidence="7">
    <location>
        <position position="234"/>
    </location>
    <ligand>
        <name>3-phosphoshikimate</name>
        <dbReference type="ChEBI" id="CHEBI:145989"/>
    </ligand>
</feature>
<dbReference type="GO" id="GO:0009073">
    <property type="term" value="P:aromatic amino acid family biosynthetic process"/>
    <property type="evidence" value="ECO:0007669"/>
    <property type="project" value="UniProtKB-KW"/>
</dbReference>
<dbReference type="CDD" id="cd01556">
    <property type="entry name" value="EPSP_synthase"/>
    <property type="match status" value="1"/>
</dbReference>
<dbReference type="PANTHER" id="PTHR21090:SF5">
    <property type="entry name" value="PENTAFUNCTIONAL AROM POLYPEPTIDE"/>
    <property type="match status" value="1"/>
</dbReference>
<evidence type="ECO:0000259" key="9">
    <source>
        <dbReference type="Pfam" id="PF00275"/>
    </source>
</evidence>
<keyword evidence="7" id="KW-0963">Cytoplasm</keyword>
<dbReference type="InterPro" id="IPR001986">
    <property type="entry name" value="Enolpyruvate_Tfrase_dom"/>
</dbReference>
<keyword evidence="4 7" id="KW-0808">Transferase</keyword>
<feature type="binding site" evidence="7">
    <location>
        <position position="234"/>
    </location>
    <ligand>
        <name>phosphoenolpyruvate</name>
        <dbReference type="ChEBI" id="CHEBI:58702"/>
    </ligand>
</feature>
<dbReference type="UniPathway" id="UPA00053">
    <property type="reaction ID" value="UER00089"/>
</dbReference>
<dbReference type="AlphaFoldDB" id="A0A261EUH1"/>
<feature type="compositionally biased region" description="Polar residues" evidence="8">
    <location>
        <begin position="1"/>
        <end position="27"/>
    </location>
</feature>
<evidence type="ECO:0000256" key="5">
    <source>
        <dbReference type="ARBA" id="ARBA00023141"/>
    </source>
</evidence>
<feature type="binding site" evidence="7">
    <location>
        <position position="389"/>
    </location>
    <ligand>
        <name>3-phosphoshikimate</name>
        <dbReference type="ChEBI" id="CHEBI:145989"/>
    </ligand>
</feature>
<keyword evidence="3 7" id="KW-0028">Amino-acid biosynthesis</keyword>
<name>A0A261EUH1_9BIFI</name>
<comment type="similarity">
    <text evidence="2 7">Belongs to the EPSP synthase family.</text>
</comment>